<reference evidence="1 2" key="1">
    <citation type="submission" date="2016-11" db="EMBL/GenBank/DDBJ databases">
        <authorList>
            <person name="Jaros S."/>
            <person name="Januszkiewicz K."/>
            <person name="Wedrychowicz H."/>
        </authorList>
    </citation>
    <scope>NUCLEOTIDE SEQUENCE [LARGE SCALE GENOMIC DNA]</scope>
    <source>
        <strain evidence="1 2">KHT3</strain>
    </source>
</reference>
<dbReference type="Proteomes" id="UP000184130">
    <property type="component" value="Unassembled WGS sequence"/>
</dbReference>
<gene>
    <name evidence="1" type="ORF">SAMN05216463_1474</name>
</gene>
<organism evidence="1 2">
    <name type="scientific">Xylanibacter ruminicola</name>
    <name type="common">Prevotella ruminicola</name>
    <dbReference type="NCBI Taxonomy" id="839"/>
    <lineage>
        <taxon>Bacteria</taxon>
        <taxon>Pseudomonadati</taxon>
        <taxon>Bacteroidota</taxon>
        <taxon>Bacteroidia</taxon>
        <taxon>Bacteroidales</taxon>
        <taxon>Prevotellaceae</taxon>
        <taxon>Xylanibacter</taxon>
    </lineage>
</organism>
<accession>A0A1M6ZB18</accession>
<name>A0A1M6ZB18_XYLRU</name>
<dbReference type="EMBL" id="FRBD01000047">
    <property type="protein sequence ID" value="SHL27658.1"/>
    <property type="molecule type" value="Genomic_DNA"/>
</dbReference>
<evidence type="ECO:0000313" key="1">
    <source>
        <dbReference type="EMBL" id="SHL27658.1"/>
    </source>
</evidence>
<sequence>MMKFTFFSCIFEGRQLYCEEPFLLAASEVVRAVCKAGFQNNSEYVFEYAQPPKSGMFLFKVTRKTDGFSTLVYFDTAVSAWMHARTYISY</sequence>
<dbReference type="AlphaFoldDB" id="A0A1M6ZB18"/>
<evidence type="ECO:0000313" key="2">
    <source>
        <dbReference type="Proteomes" id="UP000184130"/>
    </source>
</evidence>
<protein>
    <submittedName>
        <fullName evidence="1">Uncharacterized protein</fullName>
    </submittedName>
</protein>
<proteinExistence type="predicted"/>